<dbReference type="SUPFAM" id="SSF52058">
    <property type="entry name" value="L domain-like"/>
    <property type="match status" value="1"/>
</dbReference>
<dbReference type="AlphaFoldDB" id="A0A196SIR8"/>
<dbReference type="InterPro" id="IPR025875">
    <property type="entry name" value="Leu-rich_rpt_4"/>
</dbReference>
<dbReference type="GO" id="GO:0005737">
    <property type="term" value="C:cytoplasm"/>
    <property type="evidence" value="ECO:0007669"/>
    <property type="project" value="TreeGrafter"/>
</dbReference>
<evidence type="ECO:0000256" key="1">
    <source>
        <dbReference type="ARBA" id="ARBA00022614"/>
    </source>
</evidence>
<feature type="region of interest" description="Disordered" evidence="3">
    <location>
        <begin position="1"/>
        <end position="22"/>
    </location>
</feature>
<dbReference type="Pfam" id="PF13855">
    <property type="entry name" value="LRR_8"/>
    <property type="match status" value="1"/>
</dbReference>
<dbReference type="PANTHER" id="PTHR48051:SF1">
    <property type="entry name" value="RAS SUPPRESSOR PROTEIN 1"/>
    <property type="match status" value="1"/>
</dbReference>
<dbReference type="Gene3D" id="3.80.10.10">
    <property type="entry name" value="Ribonuclease Inhibitor"/>
    <property type="match status" value="2"/>
</dbReference>
<keyword evidence="5" id="KW-1185">Reference proteome</keyword>
<dbReference type="STRING" id="478820.A0A196SIR8"/>
<protein>
    <submittedName>
        <fullName evidence="4">Leucine rich repeat protein</fullName>
    </submittedName>
</protein>
<evidence type="ECO:0000313" key="4">
    <source>
        <dbReference type="EMBL" id="OAO16933.1"/>
    </source>
</evidence>
<organism evidence="4 5">
    <name type="scientific">Blastocystis sp. subtype 1 (strain ATCC 50177 / NandII)</name>
    <dbReference type="NCBI Taxonomy" id="478820"/>
    <lineage>
        <taxon>Eukaryota</taxon>
        <taxon>Sar</taxon>
        <taxon>Stramenopiles</taxon>
        <taxon>Bigyra</taxon>
        <taxon>Opalozoa</taxon>
        <taxon>Opalinata</taxon>
        <taxon>Blastocystidae</taxon>
        <taxon>Blastocystis</taxon>
    </lineage>
</organism>
<gene>
    <name evidence="4" type="ORF">AV274_1377</name>
</gene>
<name>A0A196SIR8_BLAHN</name>
<evidence type="ECO:0000313" key="5">
    <source>
        <dbReference type="Proteomes" id="UP000078348"/>
    </source>
</evidence>
<dbReference type="Proteomes" id="UP000078348">
    <property type="component" value="Unassembled WGS sequence"/>
</dbReference>
<dbReference type="SMART" id="SM00369">
    <property type="entry name" value="LRR_TYP"/>
    <property type="match status" value="6"/>
</dbReference>
<dbReference type="Pfam" id="PF12799">
    <property type="entry name" value="LRR_4"/>
    <property type="match status" value="2"/>
</dbReference>
<dbReference type="SMART" id="SM00365">
    <property type="entry name" value="LRR_SD22"/>
    <property type="match status" value="8"/>
</dbReference>
<feature type="compositionally biased region" description="Basic and acidic residues" evidence="3">
    <location>
        <begin position="548"/>
        <end position="559"/>
    </location>
</feature>
<keyword evidence="2" id="KW-0677">Repeat</keyword>
<feature type="region of interest" description="Disordered" evidence="3">
    <location>
        <begin position="548"/>
        <end position="575"/>
    </location>
</feature>
<sequence>MSGISSQDKGEHAKGEYNPEEMESKVEILNADTIRTVLTEDLASYTGSKLVNLSKLGITKLESLSGLDHANRIDLSYNKLKSIRALEPLKELTFLNLSYNMLSGKGIRGILLLDRLVFLNLGNNRIGVIPDFAFVKMVNLKCLLLNNNKLESIEFVSSLHQLNTLVLSGNAISSISKECFSSLTSLRKLSLGHNELREFPPVFHITSLKELNLNSNKISSIPDAITKLVHLTQLDLGNNLLENVKVLSVFARMTTLTKLNVAHNLFYTAKGTDEASLEKVTSVIKSMLPHLVTLNNHQLQLGKENRECRKRHYEERSALSKEKEEKKENRMMREKKKEVKKNPKKETQKEMKEEKKEVKKEIVKKMVNEEKKETQKEMKEEKKEVKKEIDKKEVKEEKKEDVEKSEAAAEEMEVEKGAFQTGVVEVEKKDVNVDADAVASFLKGEGGEVELDGNASPTDITSRVSVSFNVDEADWMPPKVKDVFKQQQALHIDEKGNFSLISSLHRSIVANRVEVMRKLQKKVNQACMSTLDKHTIGMVVDPLENEKRLKEKHHRSELSRKRRRQDKDYDIEEFF</sequence>
<proteinExistence type="predicted"/>
<feature type="compositionally biased region" description="Basic and acidic residues" evidence="3">
    <location>
        <begin position="8"/>
        <end position="22"/>
    </location>
</feature>
<comment type="caution">
    <text evidence="4">The sequence shown here is derived from an EMBL/GenBank/DDBJ whole genome shotgun (WGS) entry which is preliminary data.</text>
</comment>
<dbReference type="PANTHER" id="PTHR48051">
    <property type="match status" value="1"/>
</dbReference>
<evidence type="ECO:0000256" key="3">
    <source>
        <dbReference type="SAM" id="MobiDB-lite"/>
    </source>
</evidence>
<feature type="compositionally biased region" description="Basic and acidic residues" evidence="3">
    <location>
        <begin position="370"/>
        <end position="407"/>
    </location>
</feature>
<dbReference type="Gene3D" id="3.30.160.20">
    <property type="match status" value="1"/>
</dbReference>
<accession>A0A196SIR8</accession>
<dbReference type="InterPro" id="IPR050216">
    <property type="entry name" value="LRR_domain-containing"/>
</dbReference>
<keyword evidence="1" id="KW-0433">Leucine-rich repeat</keyword>
<dbReference type="InterPro" id="IPR001611">
    <property type="entry name" value="Leu-rich_rpt"/>
</dbReference>
<dbReference type="InterPro" id="IPR032675">
    <property type="entry name" value="LRR_dom_sf"/>
</dbReference>
<dbReference type="OrthoDB" id="1517790at2759"/>
<dbReference type="InterPro" id="IPR003591">
    <property type="entry name" value="Leu-rich_rpt_typical-subtyp"/>
</dbReference>
<dbReference type="PROSITE" id="PS51450">
    <property type="entry name" value="LRR"/>
    <property type="match status" value="5"/>
</dbReference>
<dbReference type="EMBL" id="LXWW01000054">
    <property type="protein sequence ID" value="OAO16933.1"/>
    <property type="molecule type" value="Genomic_DNA"/>
</dbReference>
<feature type="region of interest" description="Disordered" evidence="3">
    <location>
        <begin position="310"/>
        <end position="358"/>
    </location>
</feature>
<evidence type="ECO:0000256" key="2">
    <source>
        <dbReference type="ARBA" id="ARBA00022737"/>
    </source>
</evidence>
<reference evidence="4 5" key="1">
    <citation type="submission" date="2016-05" db="EMBL/GenBank/DDBJ databases">
        <title>Nuclear genome of Blastocystis sp. subtype 1 NandII.</title>
        <authorList>
            <person name="Gentekaki E."/>
            <person name="Curtis B."/>
            <person name="Stairs C."/>
            <person name="Eme L."/>
            <person name="Herman E."/>
            <person name="Klimes V."/>
            <person name="Arias M.C."/>
            <person name="Elias M."/>
            <person name="Hilliou F."/>
            <person name="Klute M."/>
            <person name="Malik S.-B."/>
            <person name="Pightling A."/>
            <person name="Rachubinski R."/>
            <person name="Salas D."/>
            <person name="Schlacht A."/>
            <person name="Suga H."/>
            <person name="Archibald J."/>
            <person name="Ball S.G."/>
            <person name="Clark G."/>
            <person name="Dacks J."/>
            <person name="Van Der Giezen M."/>
            <person name="Tsaousis A."/>
            <person name="Roger A."/>
        </authorList>
    </citation>
    <scope>NUCLEOTIDE SEQUENCE [LARGE SCALE GENOMIC DNA]</scope>
    <source>
        <strain evidence="5">ATCC 50177 / NandII</strain>
    </source>
</reference>
<feature type="region of interest" description="Disordered" evidence="3">
    <location>
        <begin position="370"/>
        <end position="410"/>
    </location>
</feature>